<accession>X0PG18</accession>
<evidence type="ECO:0000256" key="4">
    <source>
        <dbReference type="ARBA" id="ARBA00022833"/>
    </source>
</evidence>
<dbReference type="Pfam" id="PF00413">
    <property type="entry name" value="Peptidase_M10"/>
    <property type="match status" value="1"/>
</dbReference>
<comment type="caution">
    <text evidence="7">The sequence shown here is derived from an EMBL/GenBank/DDBJ whole genome shotgun (WGS) entry which is preliminary data.</text>
</comment>
<sequence length="458" mass="51032">MTISKKLLPSFILMTLALSVGLSSGKHTVTQAKASVKVVWRQKMTHGTYTINPSKANHAYAYSAKLGKKLFKLSNYTNRTFTTYYHQKLKINNKSRIYYYVKSATKKSIAGWVWRGYLTKKNSNSKSSTSIIGATVNSQSQLMSYVNDAPDLDPSLTVLGFETNVYSKYKSLLSQQYNLGQFAAADVFKNNHAKIYVADSQLNSYVNTAIQRWNSALGKNVFSIGSASDHTLTIKLSDNSEKGWDGLFSGNTIMINTTNFTDPNYASNNLTTSPALETKLTNISNQASSLLDLTNTLLNKLRINYQLQYLTLQGKYNSSNSSSTKSAIQKQISDLTSNYDTQNKAIRENYNAEVSQLQQAVKDAYNQEQPSISQASTENYWTTVIMHELGHGLGLYHTPYRSDVMYASSSSEQDATPSPVKYAWTQAKDPSDDRAYVSATLTSRDVDRAKLAGILGYW</sequence>
<keyword evidence="5" id="KW-0732">Signal</keyword>
<dbReference type="OrthoDB" id="2328200at2"/>
<feature type="chain" id="PRO_5038368043" description="Peptidase M10 metallopeptidase domain-containing protein" evidence="5">
    <location>
        <begin position="26"/>
        <end position="458"/>
    </location>
</feature>
<evidence type="ECO:0000313" key="7">
    <source>
        <dbReference type="EMBL" id="GAF35291.1"/>
    </source>
</evidence>
<reference evidence="7" key="1">
    <citation type="journal article" date="2014" name="Genome Announc.">
        <title>Draft Genome Sequences of Two Lactobacillus Strains, L. farraginis JCM 14108T and L. composti JCM 14202T, Isolated from Compost of Distilled Shochu Residue.</title>
        <authorList>
            <person name="Yuki M."/>
            <person name="Oshima K."/>
            <person name="Suda W."/>
            <person name="Kitahara M."/>
            <person name="Kitamura K."/>
            <person name="Iida T."/>
            <person name="Hattori M."/>
            <person name="Ohkuma M."/>
        </authorList>
    </citation>
    <scope>NUCLEOTIDE SEQUENCE [LARGE SCALE GENOMIC DNA]</scope>
    <source>
        <strain evidence="7">JCM 14108</strain>
    </source>
</reference>
<dbReference type="AlphaFoldDB" id="X0PG18"/>
<dbReference type="EMBL" id="BAKI01000001">
    <property type="protein sequence ID" value="GAF35291.1"/>
    <property type="molecule type" value="Genomic_DNA"/>
</dbReference>
<feature type="signal peptide" evidence="5">
    <location>
        <begin position="1"/>
        <end position="25"/>
    </location>
</feature>
<keyword evidence="3" id="KW-0378">Hydrolase</keyword>
<organism evidence="7 8">
    <name type="scientific">Lentilactobacillus farraginis DSM 18382 = JCM 14108</name>
    <dbReference type="NCBI Taxonomy" id="1423743"/>
    <lineage>
        <taxon>Bacteria</taxon>
        <taxon>Bacillati</taxon>
        <taxon>Bacillota</taxon>
        <taxon>Bacilli</taxon>
        <taxon>Lactobacillales</taxon>
        <taxon>Lactobacillaceae</taxon>
        <taxon>Lentilactobacillus</taxon>
    </lineage>
</organism>
<evidence type="ECO:0000256" key="1">
    <source>
        <dbReference type="ARBA" id="ARBA00022670"/>
    </source>
</evidence>
<evidence type="ECO:0000313" key="8">
    <source>
        <dbReference type="Proteomes" id="UP000019488"/>
    </source>
</evidence>
<name>X0PG18_9LACO</name>
<dbReference type="InterPro" id="IPR024079">
    <property type="entry name" value="MetalloPept_cat_dom_sf"/>
</dbReference>
<proteinExistence type="predicted"/>
<dbReference type="InterPro" id="IPR001818">
    <property type="entry name" value="Pept_M10_metallopeptidase"/>
</dbReference>
<dbReference type="eggNOG" id="ENOG50300RR">
    <property type="taxonomic scope" value="Bacteria"/>
</dbReference>
<feature type="domain" description="Peptidase M10 metallopeptidase" evidence="6">
    <location>
        <begin position="374"/>
        <end position="411"/>
    </location>
</feature>
<dbReference type="RefSeq" id="WP_035177411.1">
    <property type="nucleotide sequence ID" value="NZ_AZFY01000034.1"/>
</dbReference>
<evidence type="ECO:0000259" key="6">
    <source>
        <dbReference type="Pfam" id="PF00413"/>
    </source>
</evidence>
<gene>
    <name evidence="7" type="ORF">JCM14108_170</name>
</gene>
<keyword evidence="2" id="KW-0479">Metal-binding</keyword>
<dbReference type="Gene3D" id="3.40.390.10">
    <property type="entry name" value="Collagenase (Catalytic Domain)"/>
    <property type="match status" value="1"/>
</dbReference>
<evidence type="ECO:0000256" key="5">
    <source>
        <dbReference type="SAM" id="SignalP"/>
    </source>
</evidence>
<dbReference type="GO" id="GO:0008237">
    <property type="term" value="F:metallopeptidase activity"/>
    <property type="evidence" value="ECO:0007669"/>
    <property type="project" value="InterPro"/>
</dbReference>
<protein>
    <recommendedName>
        <fullName evidence="6">Peptidase M10 metallopeptidase domain-containing protein</fullName>
    </recommendedName>
</protein>
<evidence type="ECO:0000256" key="3">
    <source>
        <dbReference type="ARBA" id="ARBA00022801"/>
    </source>
</evidence>
<keyword evidence="4" id="KW-0862">Zinc</keyword>
<evidence type="ECO:0000256" key="2">
    <source>
        <dbReference type="ARBA" id="ARBA00022723"/>
    </source>
</evidence>
<dbReference type="SUPFAM" id="SSF55486">
    <property type="entry name" value="Metalloproteases ('zincins'), catalytic domain"/>
    <property type="match status" value="2"/>
</dbReference>
<dbReference type="Proteomes" id="UP000019488">
    <property type="component" value="Unassembled WGS sequence"/>
</dbReference>
<keyword evidence="1" id="KW-0645">Protease</keyword>